<dbReference type="InterPro" id="IPR036861">
    <property type="entry name" value="Endochitinase-like_sf"/>
</dbReference>
<dbReference type="GO" id="GO:0008061">
    <property type="term" value="F:chitin binding"/>
    <property type="evidence" value="ECO:0007669"/>
    <property type="project" value="UniProtKB-KW"/>
</dbReference>
<dbReference type="SUPFAM" id="SSF57016">
    <property type="entry name" value="Plant lectins/antimicrobial peptides"/>
    <property type="match status" value="1"/>
</dbReference>
<dbReference type="RefSeq" id="XP_024727634.1">
    <property type="nucleotide sequence ID" value="XM_024884205.1"/>
</dbReference>
<dbReference type="Proteomes" id="UP000235371">
    <property type="component" value="Unassembled WGS sequence"/>
</dbReference>
<sequence>MLQHQWVSEPSVMLSRYCGSNATFCTDGCQENCWLDPSVLSAAPSTTPQGTTTPRTSISTISSATPSAPPNATTAQHHGLSGRARAGVIAGSTIGGLVFVGLLIVCIIFLARWRGWKTAKSGQSSPVEDIELPEPPAYHDGPIAPSNIHLRNYGE</sequence>
<evidence type="ECO:0000256" key="3">
    <source>
        <dbReference type="SAM" id="Phobius"/>
    </source>
</evidence>
<accession>A0A2J6SJ09</accession>
<name>A0A2J6SJ09_9HELO</name>
<evidence type="ECO:0000313" key="4">
    <source>
        <dbReference type="EMBL" id="PMD50730.1"/>
    </source>
</evidence>
<reference evidence="4 5" key="1">
    <citation type="submission" date="2016-04" db="EMBL/GenBank/DDBJ databases">
        <title>A degradative enzymes factory behind the ericoid mycorrhizal symbiosis.</title>
        <authorList>
            <consortium name="DOE Joint Genome Institute"/>
            <person name="Martino E."/>
            <person name="Morin E."/>
            <person name="Grelet G."/>
            <person name="Kuo A."/>
            <person name="Kohler A."/>
            <person name="Daghino S."/>
            <person name="Barry K."/>
            <person name="Choi C."/>
            <person name="Cichocki N."/>
            <person name="Clum A."/>
            <person name="Copeland A."/>
            <person name="Hainaut M."/>
            <person name="Haridas S."/>
            <person name="Labutti K."/>
            <person name="Lindquist E."/>
            <person name="Lipzen A."/>
            <person name="Khouja H.-R."/>
            <person name="Murat C."/>
            <person name="Ohm R."/>
            <person name="Olson A."/>
            <person name="Spatafora J."/>
            <person name="Veneault-Fourrey C."/>
            <person name="Henrissat B."/>
            <person name="Grigoriev I."/>
            <person name="Martin F."/>
            <person name="Perotto S."/>
        </authorList>
    </citation>
    <scope>NUCLEOTIDE SEQUENCE [LARGE SCALE GENOMIC DNA]</scope>
    <source>
        <strain evidence="4 5">E</strain>
    </source>
</reference>
<dbReference type="GeneID" id="36592282"/>
<proteinExistence type="predicted"/>
<keyword evidence="5" id="KW-1185">Reference proteome</keyword>
<dbReference type="InParanoid" id="A0A2J6SJ09"/>
<protein>
    <submittedName>
        <fullName evidence="4">Uncharacterized protein</fullName>
    </submittedName>
</protein>
<keyword evidence="3" id="KW-0812">Transmembrane</keyword>
<evidence type="ECO:0000313" key="5">
    <source>
        <dbReference type="Proteomes" id="UP000235371"/>
    </source>
</evidence>
<dbReference type="AlphaFoldDB" id="A0A2J6SJ09"/>
<keyword evidence="1" id="KW-0147">Chitin-binding</keyword>
<keyword evidence="3" id="KW-1133">Transmembrane helix</keyword>
<feature type="transmembrane region" description="Helical" evidence="3">
    <location>
        <begin position="88"/>
        <end position="111"/>
    </location>
</feature>
<dbReference type="EMBL" id="KZ613913">
    <property type="protein sequence ID" value="PMD50730.1"/>
    <property type="molecule type" value="Genomic_DNA"/>
</dbReference>
<gene>
    <name evidence="4" type="ORF">K444DRAFT_638064</name>
</gene>
<organism evidence="4 5">
    <name type="scientific">Hyaloscypha bicolor E</name>
    <dbReference type="NCBI Taxonomy" id="1095630"/>
    <lineage>
        <taxon>Eukaryota</taxon>
        <taxon>Fungi</taxon>
        <taxon>Dikarya</taxon>
        <taxon>Ascomycota</taxon>
        <taxon>Pezizomycotina</taxon>
        <taxon>Leotiomycetes</taxon>
        <taxon>Helotiales</taxon>
        <taxon>Hyaloscyphaceae</taxon>
        <taxon>Hyaloscypha</taxon>
        <taxon>Hyaloscypha bicolor</taxon>
    </lineage>
</organism>
<feature type="compositionally biased region" description="Low complexity" evidence="2">
    <location>
        <begin position="44"/>
        <end position="75"/>
    </location>
</feature>
<dbReference type="OrthoDB" id="10410131at2759"/>
<keyword evidence="3" id="KW-0472">Membrane</keyword>
<feature type="region of interest" description="Disordered" evidence="2">
    <location>
        <begin position="120"/>
        <end position="145"/>
    </location>
</feature>
<feature type="region of interest" description="Disordered" evidence="2">
    <location>
        <begin position="44"/>
        <end position="79"/>
    </location>
</feature>
<evidence type="ECO:0000256" key="1">
    <source>
        <dbReference type="ARBA" id="ARBA00022669"/>
    </source>
</evidence>
<evidence type="ECO:0000256" key="2">
    <source>
        <dbReference type="SAM" id="MobiDB-lite"/>
    </source>
</evidence>